<name>A0ACB9YUQ6_9PEZI</name>
<evidence type="ECO:0000313" key="1">
    <source>
        <dbReference type="EMBL" id="KAI4863166.1"/>
    </source>
</evidence>
<dbReference type="Proteomes" id="UP001497700">
    <property type="component" value="Unassembled WGS sequence"/>
</dbReference>
<accession>A0ACB9YUQ6</accession>
<gene>
    <name evidence="1" type="ORF">F4820DRAFT_427815</name>
</gene>
<reference evidence="1 2" key="1">
    <citation type="journal article" date="2022" name="New Phytol.">
        <title>Ecological generalism drives hyperdiversity of secondary metabolite gene clusters in xylarialean endophytes.</title>
        <authorList>
            <person name="Franco M.E.E."/>
            <person name="Wisecaver J.H."/>
            <person name="Arnold A.E."/>
            <person name="Ju Y.M."/>
            <person name="Slot J.C."/>
            <person name="Ahrendt S."/>
            <person name="Moore L.P."/>
            <person name="Eastman K.E."/>
            <person name="Scott K."/>
            <person name="Konkel Z."/>
            <person name="Mondo S.J."/>
            <person name="Kuo A."/>
            <person name="Hayes R.D."/>
            <person name="Haridas S."/>
            <person name="Andreopoulos B."/>
            <person name="Riley R."/>
            <person name="LaButti K."/>
            <person name="Pangilinan J."/>
            <person name="Lipzen A."/>
            <person name="Amirebrahimi M."/>
            <person name="Yan J."/>
            <person name="Adam C."/>
            <person name="Keymanesh K."/>
            <person name="Ng V."/>
            <person name="Louie K."/>
            <person name="Northen T."/>
            <person name="Drula E."/>
            <person name="Henrissat B."/>
            <person name="Hsieh H.M."/>
            <person name="Youens-Clark K."/>
            <person name="Lutzoni F."/>
            <person name="Miadlikowska J."/>
            <person name="Eastwood D.C."/>
            <person name="Hamelin R.C."/>
            <person name="Grigoriev I.V."/>
            <person name="U'Ren J.M."/>
        </authorList>
    </citation>
    <scope>NUCLEOTIDE SEQUENCE [LARGE SCALE GENOMIC DNA]</scope>
    <source>
        <strain evidence="1 2">CBS 119005</strain>
    </source>
</reference>
<keyword evidence="2" id="KW-1185">Reference proteome</keyword>
<dbReference type="EMBL" id="MU393509">
    <property type="protein sequence ID" value="KAI4863166.1"/>
    <property type="molecule type" value="Genomic_DNA"/>
</dbReference>
<organism evidence="1 2">
    <name type="scientific">Hypoxylon rubiginosum</name>
    <dbReference type="NCBI Taxonomy" id="110542"/>
    <lineage>
        <taxon>Eukaryota</taxon>
        <taxon>Fungi</taxon>
        <taxon>Dikarya</taxon>
        <taxon>Ascomycota</taxon>
        <taxon>Pezizomycotina</taxon>
        <taxon>Sordariomycetes</taxon>
        <taxon>Xylariomycetidae</taxon>
        <taxon>Xylariales</taxon>
        <taxon>Hypoxylaceae</taxon>
        <taxon>Hypoxylon</taxon>
    </lineage>
</organism>
<sequence>MAQPADVPGGDKWSSLLSRLNPIPGFQEFTGPYKVGTVDVEIPVSDLESPSPAPANAADIETVQFRIFYPAHPDAEGKRITWLPAPQREHLSAYIQFLGFGQLLAQAISFLPRHLHYTSIPVVKNAPVLEPNTPNGRWPTAIFSHGLGGSRNAYSQIVGSLASHGVVVICPEHRDGSAVATFIRIPSQQDRYFTRSTRRAVPYQRIPHDPTDEVHALRTDQLKIRLWEMGLTYEAVLAIDKGLPLDNLNRSTPSLAPFVGRLHVHEPGSVIFAGHSFGSATVVQFLKTAFYAGRPELEAMEEPLYTPSRRSSICRQVTPRNVTILLDMWCFPLLARNMKPLFDLPLPVYADFSPPTDPSSTSSSPQGSTPVPGGNALLAIESSDFYNWKEHLHATARALSPVPSAPVVEAASFYDSSNNAAGVKLAEPHFFFVERSAHLSQSDFGVLFPRLTRRVFGSEEPERALRLNRRAALEVLRRNGVPVARTWSGDLVDGGALLDVDGKTAATATATATTVATPTARDGDGRAGEGDEGAAAGTNNGGEGEGEGDNAAPTGHPRAAAARDGGPDDGIHDDRAILDRSEHGGAVEAWHWIDIVGMGEVEVEVEVADAGDGDSAAATAGNRAAEAQEPEMAGVIEPHASGNTAAVAAAATA</sequence>
<protein>
    <submittedName>
        <fullName evidence="1">Phospholipase A2</fullName>
    </submittedName>
</protein>
<proteinExistence type="predicted"/>
<evidence type="ECO:0000313" key="2">
    <source>
        <dbReference type="Proteomes" id="UP001497700"/>
    </source>
</evidence>
<comment type="caution">
    <text evidence="1">The sequence shown here is derived from an EMBL/GenBank/DDBJ whole genome shotgun (WGS) entry which is preliminary data.</text>
</comment>